<proteinExistence type="predicted"/>
<dbReference type="PROSITE" id="PS51257">
    <property type="entry name" value="PROKAR_LIPOPROTEIN"/>
    <property type="match status" value="1"/>
</dbReference>
<evidence type="ECO:0000313" key="3">
    <source>
        <dbReference type="EMBL" id="QUB86961.1"/>
    </source>
</evidence>
<evidence type="ECO:0000313" key="5">
    <source>
        <dbReference type="Proteomes" id="UP000682005"/>
    </source>
</evidence>
<dbReference type="Proteomes" id="UP000682005">
    <property type="component" value="Chromosome 1"/>
</dbReference>
<dbReference type="EMBL" id="CP012074">
    <property type="protein sequence ID" value="AKU69330.1"/>
    <property type="molecule type" value="Genomic_DNA"/>
</dbReference>
<dbReference type="OrthoDB" id="1274094at2"/>
<dbReference type="RefSeq" id="WP_025079268.1">
    <property type="nucleotide sequence ID" value="NZ_CP012074.1"/>
</dbReference>
<dbReference type="EMBL" id="CP072370">
    <property type="protein sequence ID" value="QUB86961.1"/>
    <property type="molecule type" value="Genomic_DNA"/>
</dbReference>
<evidence type="ECO:0000313" key="4">
    <source>
        <dbReference type="Proteomes" id="UP000060345"/>
    </source>
</evidence>
<organism evidence="2 4">
    <name type="scientific">Prevotella fusca JCM 17724</name>
    <dbReference type="NCBI Taxonomy" id="1236517"/>
    <lineage>
        <taxon>Bacteria</taxon>
        <taxon>Pseudomonadati</taxon>
        <taxon>Bacteroidota</taxon>
        <taxon>Bacteroidia</taxon>
        <taxon>Bacteroidales</taxon>
        <taxon>Prevotellaceae</taxon>
        <taxon>Prevotella</taxon>
    </lineage>
</organism>
<dbReference type="AlphaFoldDB" id="A0A0K1NJX4"/>
<feature type="chain" id="PRO_5044544530" description="PepSY domain-containing protein" evidence="1">
    <location>
        <begin position="21"/>
        <end position="207"/>
    </location>
</feature>
<sequence length="207" mass="24470">MVRQIVILLTLLVVTGSCKAQGTGGSDIKKNKNMERTTERFDTSTYYMKRQGHEYQFEHYLRGKVRQFGGNNGSNYIEYARKDNSLFGTCKEYYNKTGTLKLVGKYYYNDFNSGIWKEYDENGYLIDEYDQDAPYKNYPWEKVEKFVKEELKLDLFDKKVSIHRYVSKHSKIPIWRIRWQVGIKVYTIKINADTGKIINQVEGKVEK</sequence>
<dbReference type="KEGG" id="pfus:ADJ77_05900"/>
<keyword evidence="1" id="KW-0732">Signal</keyword>
<protein>
    <recommendedName>
        <fullName evidence="6">PepSY domain-containing protein</fullName>
    </recommendedName>
</protein>
<name>A0A0K1NJX4_9BACT</name>
<reference evidence="2 4" key="1">
    <citation type="submission" date="2015-07" db="EMBL/GenBank/DDBJ databases">
        <authorList>
            <person name="Noorani M."/>
        </authorList>
    </citation>
    <scope>NUCLEOTIDE SEQUENCE [LARGE SCALE GENOMIC DNA]</scope>
    <source>
        <strain evidence="2 4">W1435</strain>
    </source>
</reference>
<gene>
    <name evidence="2" type="ORF">ADJ77_05900</name>
    <name evidence="3" type="ORF">J5A51_05620</name>
</gene>
<keyword evidence="5" id="KW-1185">Reference proteome</keyword>
<feature type="signal peptide" evidence="1">
    <location>
        <begin position="1"/>
        <end position="20"/>
    </location>
</feature>
<evidence type="ECO:0000256" key="1">
    <source>
        <dbReference type="SAM" id="SignalP"/>
    </source>
</evidence>
<evidence type="ECO:0008006" key="6">
    <source>
        <dbReference type="Google" id="ProtNLM"/>
    </source>
</evidence>
<reference evidence="3 5" key="2">
    <citation type="submission" date="2021-03" db="EMBL/GenBank/DDBJ databases">
        <title>Human Oral Microbial Genomes.</title>
        <authorList>
            <person name="Johnston C.D."/>
            <person name="Chen T."/>
            <person name="Dewhirst F.E."/>
        </authorList>
    </citation>
    <scope>NUCLEOTIDE SEQUENCE [LARGE SCALE GENOMIC DNA]</scope>
    <source>
        <strain evidence="3 5">W1435</strain>
    </source>
</reference>
<accession>A0A0K1NJX4</accession>
<dbReference type="Proteomes" id="UP000060345">
    <property type="component" value="Chromosome 1"/>
</dbReference>
<evidence type="ECO:0000313" key="2">
    <source>
        <dbReference type="EMBL" id="AKU69330.1"/>
    </source>
</evidence>
<dbReference type="STRING" id="1236517.ADJ77_05900"/>